<reference evidence="1" key="1">
    <citation type="submission" date="2023-05" db="EMBL/GenBank/DDBJ databases">
        <title>Whole genome sequence of Commensalibacter sp.</title>
        <authorList>
            <person name="Charoenyingcharoen P."/>
            <person name="Yukphan P."/>
        </authorList>
    </citation>
    <scope>NUCLEOTIDE SEQUENCE</scope>
    <source>
        <strain evidence="1">TBRC 16381</strain>
    </source>
</reference>
<evidence type="ECO:0000313" key="2">
    <source>
        <dbReference type="Proteomes" id="UP001431634"/>
    </source>
</evidence>
<dbReference type="Proteomes" id="UP001431634">
    <property type="component" value="Unassembled WGS sequence"/>
</dbReference>
<dbReference type="RefSeq" id="WP_281448699.1">
    <property type="nucleotide sequence ID" value="NZ_JASBAO010000001.1"/>
</dbReference>
<evidence type="ECO:0000313" key="1">
    <source>
        <dbReference type="EMBL" id="MDI2091610.1"/>
    </source>
</evidence>
<keyword evidence="2" id="KW-1185">Reference proteome</keyword>
<name>A0ABT6Q3A6_9PROT</name>
<sequence length="81" mass="9170">MECKIETGDDLKQAICDLGYTQSSFIRILKSYGDPRTQRGSLSLLQKMIANKLPINPYIPVVINMLYQLKDLNALPKDPKT</sequence>
<comment type="caution">
    <text evidence="1">The sequence shown here is derived from an EMBL/GenBank/DDBJ whole genome shotgun (WGS) entry which is preliminary data.</text>
</comment>
<proteinExistence type="predicted"/>
<dbReference type="EMBL" id="JASBAO010000001">
    <property type="protein sequence ID" value="MDI2091610.1"/>
    <property type="molecule type" value="Genomic_DNA"/>
</dbReference>
<protein>
    <submittedName>
        <fullName evidence="1">Uncharacterized protein</fullName>
    </submittedName>
</protein>
<gene>
    <name evidence="1" type="ORF">QJV27_09570</name>
</gene>
<organism evidence="1 2">
    <name type="scientific">Commensalibacter oyaizuii</name>
    <dbReference type="NCBI Taxonomy" id="3043873"/>
    <lineage>
        <taxon>Bacteria</taxon>
        <taxon>Pseudomonadati</taxon>
        <taxon>Pseudomonadota</taxon>
        <taxon>Alphaproteobacteria</taxon>
        <taxon>Acetobacterales</taxon>
        <taxon>Acetobacteraceae</taxon>
    </lineage>
</organism>
<accession>A0ABT6Q3A6</accession>